<evidence type="ECO:0000256" key="7">
    <source>
        <dbReference type="ARBA" id="ARBA00083243"/>
    </source>
</evidence>
<comment type="similarity">
    <text evidence="1">Belongs to the LysR transcriptional regulatory family.</text>
</comment>
<dbReference type="GO" id="GO:0003677">
    <property type="term" value="F:DNA binding"/>
    <property type="evidence" value="ECO:0007669"/>
    <property type="project" value="UniProtKB-KW"/>
</dbReference>
<dbReference type="GO" id="GO:0003700">
    <property type="term" value="F:DNA-binding transcription factor activity"/>
    <property type="evidence" value="ECO:0007669"/>
    <property type="project" value="InterPro"/>
</dbReference>
<keyword evidence="4" id="KW-0804">Transcription</keyword>
<evidence type="ECO:0000256" key="4">
    <source>
        <dbReference type="ARBA" id="ARBA00023163"/>
    </source>
</evidence>
<evidence type="ECO:0000256" key="3">
    <source>
        <dbReference type="ARBA" id="ARBA00023125"/>
    </source>
</evidence>
<keyword evidence="9" id="KW-0614">Plasmid</keyword>
<keyword evidence="3" id="KW-0238">DNA-binding</keyword>
<comment type="function">
    <text evidence="5">Transcriptional regulator of the ttuABCDE tartrate utilization operon.</text>
</comment>
<dbReference type="OrthoDB" id="9813056at2"/>
<dbReference type="InterPro" id="IPR036388">
    <property type="entry name" value="WH-like_DNA-bd_sf"/>
</dbReference>
<dbReference type="PROSITE" id="PS50931">
    <property type="entry name" value="HTH_LYSR"/>
    <property type="match status" value="1"/>
</dbReference>
<feature type="domain" description="HTH lysR-type" evidence="8">
    <location>
        <begin position="1"/>
        <end position="61"/>
    </location>
</feature>
<sequence>MMRGTLAELEAVMTVAAHGGFRAAARELGISSSALSQQIGALESRIGVRLFNRTTRSVALSSAGEQFVAEITPALAAIRNALDLADEHRAEPTGILRINTSLGAARMVLSPLVLEYLRRHPKMSVEIVTEGALVDINAQGFDAGIRILEAVPPDMIVAPISRFVRPAIVASPDYFAAHGQPRVPADLQNHECIRGRMASGEIYHWEFERRGETFTMNVPGRLVLDESDIMLHATRAGAGIAYLNEWQVAEDLASGRLVRILSEWTSPYPGLCLYYPGRRHIPAKLRAFVDLIKEIRWD</sequence>
<keyword evidence="2" id="KW-0805">Transcription regulation</keyword>
<dbReference type="Pfam" id="PF00126">
    <property type="entry name" value="HTH_1"/>
    <property type="match status" value="1"/>
</dbReference>
<name>A0A5Q0CH87_9HYPH</name>
<dbReference type="EMBL" id="CP043499">
    <property type="protein sequence ID" value="QFY63617.1"/>
    <property type="molecule type" value="Genomic_DNA"/>
</dbReference>
<evidence type="ECO:0000256" key="6">
    <source>
        <dbReference type="ARBA" id="ARBA00067332"/>
    </source>
</evidence>
<gene>
    <name evidence="9" type="ORF">FZ934_25620</name>
</gene>
<evidence type="ECO:0000313" key="10">
    <source>
        <dbReference type="Proteomes" id="UP000326881"/>
    </source>
</evidence>
<dbReference type="SUPFAM" id="SSF46785">
    <property type="entry name" value="Winged helix' DNA-binding domain"/>
    <property type="match status" value="1"/>
</dbReference>
<reference evidence="9 10" key="1">
    <citation type="submission" date="2019-08" db="EMBL/GenBank/DDBJ databases">
        <title>Prosopis cineraria nodule microbiome.</title>
        <authorList>
            <person name="Ali R."/>
            <person name="Chaluvadi S.R."/>
            <person name="Wang X."/>
        </authorList>
    </citation>
    <scope>NUCLEOTIDE SEQUENCE [LARGE SCALE GENOMIC DNA]</scope>
    <source>
        <strain evidence="9 10">BG7</strain>
        <plasmid evidence="9 10">unnamed</plasmid>
    </source>
</reference>
<evidence type="ECO:0000256" key="2">
    <source>
        <dbReference type="ARBA" id="ARBA00023015"/>
    </source>
</evidence>
<protein>
    <recommendedName>
        <fullName evidence="6">HTH-type transcriptional regulator TtuA</fullName>
    </recommendedName>
    <alternativeName>
        <fullName evidence="7">Tartrate utilization transcriptional regulator</fullName>
    </alternativeName>
</protein>
<organism evidence="9 10">
    <name type="scientific">Rhizobium grahamii</name>
    <dbReference type="NCBI Taxonomy" id="1120045"/>
    <lineage>
        <taxon>Bacteria</taxon>
        <taxon>Pseudomonadati</taxon>
        <taxon>Pseudomonadota</taxon>
        <taxon>Alphaproteobacteria</taxon>
        <taxon>Hyphomicrobiales</taxon>
        <taxon>Rhizobiaceae</taxon>
        <taxon>Rhizobium/Agrobacterium group</taxon>
        <taxon>Rhizobium</taxon>
    </lineage>
</organism>
<keyword evidence="10" id="KW-1185">Reference proteome</keyword>
<dbReference type="Gene3D" id="3.40.190.290">
    <property type="match status" value="1"/>
</dbReference>
<dbReference type="Gene3D" id="1.10.10.10">
    <property type="entry name" value="Winged helix-like DNA-binding domain superfamily/Winged helix DNA-binding domain"/>
    <property type="match status" value="1"/>
</dbReference>
<evidence type="ECO:0000256" key="5">
    <source>
        <dbReference type="ARBA" id="ARBA00054626"/>
    </source>
</evidence>
<dbReference type="AlphaFoldDB" id="A0A5Q0CH87"/>
<dbReference type="Proteomes" id="UP000326881">
    <property type="component" value="Plasmid unnamed"/>
</dbReference>
<dbReference type="FunFam" id="1.10.10.10:FF:000001">
    <property type="entry name" value="LysR family transcriptional regulator"/>
    <property type="match status" value="1"/>
</dbReference>
<evidence type="ECO:0000259" key="8">
    <source>
        <dbReference type="PROSITE" id="PS50931"/>
    </source>
</evidence>
<dbReference type="SUPFAM" id="SSF53850">
    <property type="entry name" value="Periplasmic binding protein-like II"/>
    <property type="match status" value="1"/>
</dbReference>
<proteinExistence type="inferred from homology"/>
<dbReference type="InterPro" id="IPR058163">
    <property type="entry name" value="LysR-type_TF_proteobact-type"/>
</dbReference>
<dbReference type="PRINTS" id="PR00039">
    <property type="entry name" value="HTHLYSR"/>
</dbReference>
<dbReference type="InterPro" id="IPR000847">
    <property type="entry name" value="LysR_HTH_N"/>
</dbReference>
<dbReference type="InterPro" id="IPR036390">
    <property type="entry name" value="WH_DNA-bd_sf"/>
</dbReference>
<dbReference type="KEGG" id="rgr:FZ934_25620"/>
<dbReference type="PANTHER" id="PTHR30537">
    <property type="entry name" value="HTH-TYPE TRANSCRIPTIONAL REGULATOR"/>
    <property type="match status" value="1"/>
</dbReference>
<dbReference type="CDD" id="cd08474">
    <property type="entry name" value="PBP2_CrgA_like_5"/>
    <property type="match status" value="1"/>
</dbReference>
<dbReference type="PANTHER" id="PTHR30537:SF5">
    <property type="entry name" value="HTH-TYPE TRANSCRIPTIONAL ACTIVATOR TTDR-RELATED"/>
    <property type="match status" value="1"/>
</dbReference>
<accession>A0A5Q0CH87</accession>
<dbReference type="InterPro" id="IPR005119">
    <property type="entry name" value="LysR_subst-bd"/>
</dbReference>
<evidence type="ECO:0000256" key="1">
    <source>
        <dbReference type="ARBA" id="ARBA00009437"/>
    </source>
</evidence>
<geneLocation type="plasmid" evidence="9 10">
    <name>unnamed</name>
</geneLocation>
<dbReference type="Pfam" id="PF03466">
    <property type="entry name" value="LysR_substrate"/>
    <property type="match status" value="1"/>
</dbReference>
<dbReference type="RefSeq" id="WP_153273574.1">
    <property type="nucleotide sequence ID" value="NZ_CP043499.1"/>
</dbReference>
<evidence type="ECO:0000313" key="9">
    <source>
        <dbReference type="EMBL" id="QFY63617.1"/>
    </source>
</evidence>